<dbReference type="RefSeq" id="WP_077923084.1">
    <property type="nucleotide sequence ID" value="NZ_SBLB01000005.1"/>
</dbReference>
<dbReference type="Gene3D" id="3.10.450.50">
    <property type="match status" value="1"/>
</dbReference>
<keyword evidence="4" id="KW-1185">Reference proteome</keyword>
<dbReference type="Proteomes" id="UP000290407">
    <property type="component" value="Unassembled WGS sequence"/>
</dbReference>
<reference evidence="3 4" key="1">
    <citation type="submission" date="2019-01" db="EMBL/GenBank/DDBJ databases">
        <title>Spirosoma flava sp. nov., a propanil-degrading bacterium isolated from herbicide-contaminated soil.</title>
        <authorList>
            <person name="Zhang L."/>
            <person name="Jiang J.-D."/>
        </authorList>
    </citation>
    <scope>NUCLEOTIDE SEQUENCE [LARGE SCALE GENOMIC DNA]</scope>
    <source>
        <strain evidence="3 4">TY50</strain>
    </source>
</reference>
<accession>A0A4Q2UGC6</accession>
<feature type="domain" description="DUF4440" evidence="2">
    <location>
        <begin position="32"/>
        <end position="136"/>
    </location>
</feature>
<dbReference type="AlphaFoldDB" id="A0A4Q2UGC6"/>
<sequence>MKPLLSVLLALLLTSAAFAQTTPTDPSQDPTALTNAFFKAMLDEDGTISKYMTSDFTITSFDGATVDGDLLAQGVGGGYVIIETGTLSNARTRQYNSDAAVTTGSWKAKGSIQGQNFENTVSFSVMSVKQGSTWKIANVQFTATK</sequence>
<name>A0A4Q2UGC6_9BACT</name>
<evidence type="ECO:0000313" key="3">
    <source>
        <dbReference type="EMBL" id="RYC68413.1"/>
    </source>
</evidence>
<dbReference type="Pfam" id="PF14534">
    <property type="entry name" value="DUF4440"/>
    <property type="match status" value="1"/>
</dbReference>
<feature type="signal peptide" evidence="1">
    <location>
        <begin position="1"/>
        <end position="19"/>
    </location>
</feature>
<comment type="caution">
    <text evidence="3">The sequence shown here is derived from an EMBL/GenBank/DDBJ whole genome shotgun (WGS) entry which is preliminary data.</text>
</comment>
<feature type="chain" id="PRO_5020440341" evidence="1">
    <location>
        <begin position="20"/>
        <end position="145"/>
    </location>
</feature>
<organism evidence="3 4">
    <name type="scientific">Spirosoma sordidisoli</name>
    <dbReference type="NCBI Taxonomy" id="2502893"/>
    <lineage>
        <taxon>Bacteria</taxon>
        <taxon>Pseudomonadati</taxon>
        <taxon>Bacteroidota</taxon>
        <taxon>Cytophagia</taxon>
        <taxon>Cytophagales</taxon>
        <taxon>Cytophagaceae</taxon>
        <taxon>Spirosoma</taxon>
    </lineage>
</organism>
<dbReference type="EMBL" id="SBLB01000005">
    <property type="protein sequence ID" value="RYC68413.1"/>
    <property type="molecule type" value="Genomic_DNA"/>
</dbReference>
<dbReference type="SUPFAM" id="SSF54427">
    <property type="entry name" value="NTF2-like"/>
    <property type="match status" value="1"/>
</dbReference>
<protein>
    <submittedName>
        <fullName evidence="3">Nuclear transport factor 2 family protein</fullName>
    </submittedName>
</protein>
<keyword evidence="1" id="KW-0732">Signal</keyword>
<gene>
    <name evidence="3" type="ORF">EQG79_18815</name>
</gene>
<proteinExistence type="predicted"/>
<dbReference type="InterPro" id="IPR032710">
    <property type="entry name" value="NTF2-like_dom_sf"/>
</dbReference>
<evidence type="ECO:0000256" key="1">
    <source>
        <dbReference type="SAM" id="SignalP"/>
    </source>
</evidence>
<evidence type="ECO:0000259" key="2">
    <source>
        <dbReference type="Pfam" id="PF14534"/>
    </source>
</evidence>
<dbReference type="InterPro" id="IPR027843">
    <property type="entry name" value="DUF4440"/>
</dbReference>
<evidence type="ECO:0000313" key="4">
    <source>
        <dbReference type="Proteomes" id="UP000290407"/>
    </source>
</evidence>